<dbReference type="InterPro" id="IPR001763">
    <property type="entry name" value="Rhodanese-like_dom"/>
</dbReference>
<protein>
    <recommendedName>
        <fullName evidence="2">TBC1 domain family member 23</fullName>
    </recommendedName>
</protein>
<accession>A0A3P8CG02</accession>
<evidence type="ECO:0000256" key="4">
    <source>
        <dbReference type="ARBA" id="ARBA00023034"/>
    </source>
</evidence>
<evidence type="ECO:0000256" key="1">
    <source>
        <dbReference type="ARBA" id="ARBA00004601"/>
    </source>
</evidence>
<dbReference type="GO" id="GO:0099041">
    <property type="term" value="P:vesicle tethering to Golgi"/>
    <property type="evidence" value="ECO:0007669"/>
    <property type="project" value="TreeGrafter"/>
</dbReference>
<comment type="subcellular location">
    <subcellularLocation>
        <location evidence="1">Golgi apparatus</location>
        <location evidence="1">trans-Golgi network</location>
    </subcellularLocation>
</comment>
<proteinExistence type="predicted"/>
<dbReference type="AlphaFoldDB" id="A0A3P8CG02"/>
<sequence>MLLGVTHKPNPFAEWDGTFNLPEQSEIRAACAQLVESFGNDETDRLALTSDVESIITLYCKSQKKRFERNSGLIEVLQMMVMFQLPKSDLYNVFFAFVTKYIPRYVDCVKDGRPFDLFRLLVLYHDPELCSFLDSHKVFPHDYAESWFNCLFASTFQLQVALQLLDLYLLQADPFQDTTVRYFVVDARPTAQFRSGHLFGSYNIDSSQYVLDLRKFQSSVREMEAFKLHLRPLHHWCFLGSGRDEEDRYVHMVVSHFLKQGTPLVSLVHGGYFGK</sequence>
<feature type="domain" description="Rhodanese" evidence="6">
    <location>
        <begin position="178"/>
        <end position="274"/>
    </location>
</feature>
<dbReference type="InterPro" id="IPR035969">
    <property type="entry name" value="Rab-GAP_TBC_sf"/>
</dbReference>
<dbReference type="EMBL" id="UZAM01011800">
    <property type="protein sequence ID" value="VDP18274.1"/>
    <property type="molecule type" value="Genomic_DNA"/>
</dbReference>
<feature type="domain" description="Rab-GAP TBC" evidence="5">
    <location>
        <begin position="1"/>
        <end position="172"/>
    </location>
</feature>
<dbReference type="GO" id="GO:0005829">
    <property type="term" value="C:cytosol"/>
    <property type="evidence" value="ECO:0007669"/>
    <property type="project" value="GOC"/>
</dbReference>
<keyword evidence="8" id="KW-1185">Reference proteome</keyword>
<evidence type="ECO:0000256" key="3">
    <source>
        <dbReference type="ARBA" id="ARBA00022473"/>
    </source>
</evidence>
<keyword evidence="3" id="KW-0217">Developmental protein</keyword>
<dbReference type="PANTHER" id="PTHR13297">
    <property type="entry name" value="TBC1 DOMAIN FAMILY MEMBER 23-RELATED"/>
    <property type="match status" value="1"/>
</dbReference>
<dbReference type="InterPro" id="IPR000195">
    <property type="entry name" value="Rab-GAP-TBC_dom"/>
</dbReference>
<name>A0A3P8CG02_9BILA</name>
<evidence type="ECO:0000256" key="2">
    <source>
        <dbReference type="ARBA" id="ARBA00014207"/>
    </source>
</evidence>
<evidence type="ECO:0000259" key="6">
    <source>
        <dbReference type="PROSITE" id="PS50206"/>
    </source>
</evidence>
<dbReference type="SUPFAM" id="SSF52821">
    <property type="entry name" value="Rhodanese/Cell cycle control phosphatase"/>
    <property type="match status" value="1"/>
</dbReference>
<dbReference type="PROSITE" id="PS50206">
    <property type="entry name" value="RHODANESE_3"/>
    <property type="match status" value="1"/>
</dbReference>
<evidence type="ECO:0000313" key="7">
    <source>
        <dbReference type="EMBL" id="VDP18274.1"/>
    </source>
</evidence>
<dbReference type="GO" id="GO:0042147">
    <property type="term" value="P:retrograde transport, endosome to Golgi"/>
    <property type="evidence" value="ECO:0007669"/>
    <property type="project" value="InterPro"/>
</dbReference>
<dbReference type="PROSITE" id="PS50086">
    <property type="entry name" value="TBC_RABGAP"/>
    <property type="match status" value="1"/>
</dbReference>
<dbReference type="Gene3D" id="1.10.472.80">
    <property type="entry name" value="Ypt/Rab-GAP domain of gyp1p, domain 3"/>
    <property type="match status" value="1"/>
</dbReference>
<dbReference type="OrthoDB" id="73307at2759"/>
<reference evidence="7 8" key="1">
    <citation type="submission" date="2018-11" db="EMBL/GenBank/DDBJ databases">
        <authorList>
            <consortium name="Pathogen Informatics"/>
        </authorList>
    </citation>
    <scope>NUCLEOTIDE SEQUENCE [LARGE SCALE GENOMIC DNA]</scope>
</reference>
<dbReference type="PANTHER" id="PTHR13297:SF5">
    <property type="entry name" value="TBC1 DOMAIN FAMILY MEMBER 23"/>
    <property type="match status" value="1"/>
</dbReference>
<dbReference type="Pfam" id="PF00566">
    <property type="entry name" value="RabGAP-TBC"/>
    <property type="match status" value="1"/>
</dbReference>
<evidence type="ECO:0000313" key="8">
    <source>
        <dbReference type="Proteomes" id="UP000270296"/>
    </source>
</evidence>
<organism evidence="7 8">
    <name type="scientific">Soboliphyme baturini</name>
    <dbReference type="NCBI Taxonomy" id="241478"/>
    <lineage>
        <taxon>Eukaryota</taxon>
        <taxon>Metazoa</taxon>
        <taxon>Ecdysozoa</taxon>
        <taxon>Nematoda</taxon>
        <taxon>Enoplea</taxon>
        <taxon>Dorylaimia</taxon>
        <taxon>Dioctophymatida</taxon>
        <taxon>Dioctophymatoidea</taxon>
        <taxon>Soboliphymatidae</taxon>
        <taxon>Soboliphyme</taxon>
    </lineage>
</organism>
<evidence type="ECO:0000259" key="5">
    <source>
        <dbReference type="PROSITE" id="PS50086"/>
    </source>
</evidence>
<dbReference type="GO" id="GO:0005802">
    <property type="term" value="C:trans-Golgi network"/>
    <property type="evidence" value="ECO:0007669"/>
    <property type="project" value="TreeGrafter"/>
</dbReference>
<dbReference type="InterPro" id="IPR036873">
    <property type="entry name" value="Rhodanese-like_dom_sf"/>
</dbReference>
<dbReference type="SUPFAM" id="SSF47923">
    <property type="entry name" value="Ypt/Rab-GAP domain of gyp1p"/>
    <property type="match status" value="1"/>
</dbReference>
<keyword evidence="4" id="KW-0333">Golgi apparatus</keyword>
<gene>
    <name evidence="7" type="ORF">SBAD_LOCUS8627</name>
</gene>
<dbReference type="Proteomes" id="UP000270296">
    <property type="component" value="Unassembled WGS sequence"/>
</dbReference>
<dbReference type="InterPro" id="IPR039755">
    <property type="entry name" value="TBC1D23"/>
</dbReference>